<keyword evidence="2" id="KW-0812">Transmembrane</keyword>
<evidence type="ECO:0000313" key="3">
    <source>
        <dbReference type="EMBL" id="CAK9179905.1"/>
    </source>
</evidence>
<feature type="compositionally biased region" description="Basic and acidic residues" evidence="1">
    <location>
        <begin position="45"/>
        <end position="55"/>
    </location>
</feature>
<feature type="compositionally biased region" description="Low complexity" evidence="1">
    <location>
        <begin position="128"/>
        <end position="142"/>
    </location>
</feature>
<organism evidence="3 4">
    <name type="scientific">Ilex paraguariensis</name>
    <name type="common">yerba mate</name>
    <dbReference type="NCBI Taxonomy" id="185542"/>
    <lineage>
        <taxon>Eukaryota</taxon>
        <taxon>Viridiplantae</taxon>
        <taxon>Streptophyta</taxon>
        <taxon>Embryophyta</taxon>
        <taxon>Tracheophyta</taxon>
        <taxon>Spermatophyta</taxon>
        <taxon>Magnoliopsida</taxon>
        <taxon>eudicotyledons</taxon>
        <taxon>Gunneridae</taxon>
        <taxon>Pentapetalae</taxon>
        <taxon>asterids</taxon>
        <taxon>campanulids</taxon>
        <taxon>Aquifoliales</taxon>
        <taxon>Aquifoliaceae</taxon>
        <taxon>Ilex</taxon>
    </lineage>
</organism>
<comment type="caution">
    <text evidence="3">The sequence shown here is derived from an EMBL/GenBank/DDBJ whole genome shotgun (WGS) entry which is preliminary data.</text>
</comment>
<dbReference type="EMBL" id="CAUOFW020007613">
    <property type="protein sequence ID" value="CAK9179905.1"/>
    <property type="molecule type" value="Genomic_DNA"/>
</dbReference>
<gene>
    <name evidence="3" type="ORF">ILEXP_LOCUS49852</name>
</gene>
<dbReference type="AlphaFoldDB" id="A0ABC8UFW0"/>
<keyword evidence="4" id="KW-1185">Reference proteome</keyword>
<evidence type="ECO:0000313" key="4">
    <source>
        <dbReference type="Proteomes" id="UP001642360"/>
    </source>
</evidence>
<evidence type="ECO:0000256" key="2">
    <source>
        <dbReference type="SAM" id="Phobius"/>
    </source>
</evidence>
<keyword evidence="2" id="KW-0472">Membrane</keyword>
<keyword evidence="2" id="KW-1133">Transmembrane helix</keyword>
<accession>A0ABC8UFW0</accession>
<sequence>MGLFSRSVGTSGNQKPPVGRFPSLSLNGPAEFHPKHAGDVNSSGTDRKEIAEKRPLSFPNTALLMQAVKPNDSRPHSTTSSSSSVVGLYSSSSDPVHVPSPDSRPATNVGIEVGIVGVCRQPSENPVNLSSARTSSSLNSNLGRDGTSKESFRYFNAISESDQPSQTAVSESAFSSMSVSRSFLNNHYSNRPHQQPVGPQKVPNKLELALIFQMLMELIVVISPSLIDFVFHISWLFVFGYMEARRPRI</sequence>
<dbReference type="PANTHER" id="PTHR47070:SF2">
    <property type="entry name" value="OS06G0206100 PROTEIN"/>
    <property type="match status" value="1"/>
</dbReference>
<dbReference type="Proteomes" id="UP001642360">
    <property type="component" value="Unassembled WGS sequence"/>
</dbReference>
<proteinExistence type="predicted"/>
<evidence type="ECO:0000256" key="1">
    <source>
        <dbReference type="SAM" id="MobiDB-lite"/>
    </source>
</evidence>
<feature type="region of interest" description="Disordered" evidence="1">
    <location>
        <begin position="122"/>
        <end position="145"/>
    </location>
</feature>
<dbReference type="PANTHER" id="PTHR47070">
    <property type="entry name" value="HYDROXYPROLINE-RICH GLYCOPROTEIN-LIKE"/>
    <property type="match status" value="1"/>
</dbReference>
<name>A0ABC8UFW0_9AQUA</name>
<feature type="compositionally biased region" description="Low complexity" evidence="1">
    <location>
        <begin position="77"/>
        <end position="103"/>
    </location>
</feature>
<feature type="transmembrane region" description="Helical" evidence="2">
    <location>
        <begin position="210"/>
        <end position="239"/>
    </location>
</feature>
<reference evidence="3 4" key="1">
    <citation type="submission" date="2024-02" db="EMBL/GenBank/DDBJ databases">
        <authorList>
            <person name="Vignale AGUSTIN F."/>
            <person name="Sosa J E."/>
            <person name="Modenutti C."/>
        </authorList>
    </citation>
    <scope>NUCLEOTIDE SEQUENCE [LARGE SCALE GENOMIC DNA]</scope>
</reference>
<feature type="region of interest" description="Disordered" evidence="1">
    <location>
        <begin position="1"/>
        <end position="106"/>
    </location>
</feature>
<protein>
    <submittedName>
        <fullName evidence="3">Uncharacterized protein</fullName>
    </submittedName>
</protein>